<dbReference type="EMBL" id="SUMB01000015">
    <property type="protein sequence ID" value="TJZ42720.1"/>
    <property type="molecule type" value="Genomic_DNA"/>
</dbReference>
<keyword evidence="2" id="KW-1185">Reference proteome</keyword>
<accession>A0A4U0MPL2</accession>
<evidence type="ECO:0000313" key="2">
    <source>
        <dbReference type="Proteomes" id="UP000308697"/>
    </source>
</evidence>
<evidence type="ECO:0000313" key="1">
    <source>
        <dbReference type="EMBL" id="TJZ42720.1"/>
    </source>
</evidence>
<name>A0A4U0MPL2_9ACTN</name>
<reference evidence="1 2" key="1">
    <citation type="submission" date="2019-04" db="EMBL/GenBank/DDBJ databases">
        <title>Streptomyces piniterrae sp. nov., a heliquinomycin-producing actinomycete isolated from rhizosphere soil of Pinus yunnanensis.</title>
        <authorList>
            <person name="Zhuang X."/>
            <person name="Zhao J."/>
        </authorList>
    </citation>
    <scope>NUCLEOTIDE SEQUENCE [LARGE SCALE GENOMIC DNA]</scope>
    <source>
        <strain evidence="2">jys28</strain>
    </source>
</reference>
<dbReference type="AlphaFoldDB" id="A0A4U0MPL2"/>
<protein>
    <submittedName>
        <fullName evidence="1">Peptidase</fullName>
    </submittedName>
</protein>
<dbReference type="Proteomes" id="UP000308697">
    <property type="component" value="Unassembled WGS sequence"/>
</dbReference>
<dbReference type="RefSeq" id="WP_136743900.1">
    <property type="nucleotide sequence ID" value="NZ_SUMB01000015.1"/>
</dbReference>
<organism evidence="1 2">
    <name type="scientific">Streptomyces piniterrae</name>
    <dbReference type="NCBI Taxonomy" id="2571125"/>
    <lineage>
        <taxon>Bacteria</taxon>
        <taxon>Bacillati</taxon>
        <taxon>Actinomycetota</taxon>
        <taxon>Actinomycetes</taxon>
        <taxon>Kitasatosporales</taxon>
        <taxon>Streptomycetaceae</taxon>
        <taxon>Streptomyces</taxon>
    </lineage>
</organism>
<dbReference type="OrthoDB" id="4305308at2"/>
<comment type="caution">
    <text evidence="1">The sequence shown here is derived from an EMBL/GenBank/DDBJ whole genome shotgun (WGS) entry which is preliminary data.</text>
</comment>
<gene>
    <name evidence="1" type="ORF">FCH28_32975</name>
</gene>
<sequence length="109" mass="11698">MTTQDQQAFPDAAAAEDAAAVQAATHRRSYAVAPGYKVNVRQGPGTDTPVVRQLAEGAWIEIRCQRRGQRVSGPYGTSDIWDNIAPGQYVSDAYVRTGSDGLVAPRCMS</sequence>
<dbReference type="Gene3D" id="2.30.30.40">
    <property type="entry name" value="SH3 Domains"/>
    <property type="match status" value="1"/>
</dbReference>
<proteinExistence type="predicted"/>